<dbReference type="CTD" id="254427"/>
<evidence type="ECO:0000256" key="2">
    <source>
        <dbReference type="SAM" id="MobiDB-lite"/>
    </source>
</evidence>
<feature type="compositionally biased region" description="Basic and acidic residues" evidence="2">
    <location>
        <begin position="135"/>
        <end position="145"/>
    </location>
</feature>
<dbReference type="Proteomes" id="UP000695026">
    <property type="component" value="Unplaced"/>
</dbReference>
<dbReference type="PANTHER" id="PTHR16095">
    <property type="entry name" value="TRANSMEMBRANE PROTEIN 143 FAMILY MEMBER"/>
    <property type="match status" value="1"/>
</dbReference>
<evidence type="ECO:0000313" key="3">
    <source>
        <dbReference type="Proteomes" id="UP000695026"/>
    </source>
</evidence>
<dbReference type="GeneID" id="103057983"/>
<evidence type="ECO:0000313" key="4">
    <source>
        <dbReference type="RefSeq" id="XP_025021938.1"/>
    </source>
</evidence>
<keyword evidence="3" id="KW-1185">Reference proteome</keyword>
<protein>
    <submittedName>
        <fullName evidence="4 5">Proline and serine-rich protein 2</fullName>
    </submittedName>
</protein>
<accession>A0A9F5MZ12</accession>
<proteinExistence type="predicted"/>
<keyword evidence="1" id="KW-0597">Phosphoprotein</keyword>
<feature type="region of interest" description="Disordered" evidence="2">
    <location>
        <begin position="135"/>
        <end position="156"/>
    </location>
</feature>
<feature type="compositionally biased region" description="Basic and acidic residues" evidence="2">
    <location>
        <begin position="207"/>
        <end position="217"/>
    </location>
</feature>
<evidence type="ECO:0000313" key="5">
    <source>
        <dbReference type="RefSeq" id="XP_025021939.1"/>
    </source>
</evidence>
<dbReference type="OMA" id="RQPDCGQ"/>
<dbReference type="AlphaFoldDB" id="A0A9F5MZ12"/>
<dbReference type="RefSeq" id="XP_025021938.1">
    <property type="nucleotide sequence ID" value="XM_025166170.1"/>
</dbReference>
<feature type="region of interest" description="Disordered" evidence="2">
    <location>
        <begin position="421"/>
        <end position="447"/>
    </location>
</feature>
<evidence type="ECO:0000256" key="1">
    <source>
        <dbReference type="ARBA" id="ARBA00022553"/>
    </source>
</evidence>
<dbReference type="OrthoDB" id="8725016at2759"/>
<organism evidence="3 4">
    <name type="scientific">Python bivittatus</name>
    <name type="common">Burmese python</name>
    <name type="synonym">Python molurus bivittatus</name>
    <dbReference type="NCBI Taxonomy" id="176946"/>
    <lineage>
        <taxon>Eukaryota</taxon>
        <taxon>Metazoa</taxon>
        <taxon>Chordata</taxon>
        <taxon>Craniata</taxon>
        <taxon>Vertebrata</taxon>
        <taxon>Euteleostomi</taxon>
        <taxon>Lepidosauria</taxon>
        <taxon>Squamata</taxon>
        <taxon>Bifurcata</taxon>
        <taxon>Unidentata</taxon>
        <taxon>Episquamata</taxon>
        <taxon>Toxicofera</taxon>
        <taxon>Serpentes</taxon>
        <taxon>Henophidia</taxon>
        <taxon>Pythonidae</taxon>
        <taxon>Python</taxon>
    </lineage>
</organism>
<reference evidence="4 5" key="1">
    <citation type="submission" date="2025-04" db="UniProtKB">
        <authorList>
            <consortium name="RefSeq"/>
        </authorList>
    </citation>
    <scope>IDENTIFICATION</scope>
    <source>
        <tissue evidence="4 5">Liver</tissue>
    </source>
</reference>
<feature type="region of interest" description="Disordered" evidence="2">
    <location>
        <begin position="193"/>
        <end position="249"/>
    </location>
</feature>
<dbReference type="RefSeq" id="XP_025021939.1">
    <property type="nucleotide sequence ID" value="XM_025166171.1"/>
</dbReference>
<dbReference type="KEGG" id="pbi:103057983"/>
<sequence>MPRNMMSDFSGMRYEIPPEVQFGNVEKTHHLESGKSCPRRKYSTLDEDERLKNLTHEEKDVLLFFEETIDSLEEDLEEQALHDSGVFCHSPKLVEENTSSHSGSEDIIDLVPSAPENNTEPAPEKTWKLDKPKLEDVEPSREDVRVNPVSAQPTLPSAPPLPVWEMYPVQPDVAHPKLLRSIPTPLLIAQKISEQETEGSSSSLPSPKERNTSERRSVPASSTLCSREHVKPYVPPPTAPKPQRFPSNISFTNASEREFSKIISKAAVNVQERKAQVLANVNGSAFLISELEEKLQKRELLGPSRNSSLQDLPSEPMTHEALSNLSPVEKTLARAQLVCPLTIPPTKNEGPELGHVVPNGYRNIHEILKKDPNLLPTMTKTMTFKPDTDLVDGTSAQPNTAKSFSRHTQQDFILDIRRRSGSLPKSSGLQPRGITVQFSGRGSTEEARREALRKLGLLKE</sequence>
<name>A0A9F5MZ12_PYTBI</name>
<dbReference type="PANTHER" id="PTHR16095:SF9">
    <property type="entry name" value="PROLINE AND SERINE-RICH PROTEIN 2"/>
    <property type="match status" value="1"/>
</dbReference>
<gene>
    <name evidence="4 5" type="primary">PROSER2</name>
</gene>